<gene>
    <name evidence="1" type="ORF">HPB50_026973</name>
</gene>
<accession>A0ACB7T2L3</accession>
<organism evidence="1 2">
    <name type="scientific">Hyalomma asiaticum</name>
    <name type="common">Tick</name>
    <dbReference type="NCBI Taxonomy" id="266040"/>
    <lineage>
        <taxon>Eukaryota</taxon>
        <taxon>Metazoa</taxon>
        <taxon>Ecdysozoa</taxon>
        <taxon>Arthropoda</taxon>
        <taxon>Chelicerata</taxon>
        <taxon>Arachnida</taxon>
        <taxon>Acari</taxon>
        <taxon>Parasitiformes</taxon>
        <taxon>Ixodida</taxon>
        <taxon>Ixodoidea</taxon>
        <taxon>Ixodidae</taxon>
        <taxon>Hyalomminae</taxon>
        <taxon>Hyalomma</taxon>
    </lineage>
</organism>
<sequence>MQRPWKMSRVTVANEALNTDDVWYGLVESNFVTATDTLQEFVDAGELELAVYEEVSTDDAVVAVVRGSAEVATDDGSDGEDDVDPTPEPHFSCKDALEYLTKVKA</sequence>
<protein>
    <submittedName>
        <fullName evidence="1">Uncharacterized protein</fullName>
    </submittedName>
</protein>
<comment type="caution">
    <text evidence="1">The sequence shown here is derived from an EMBL/GenBank/DDBJ whole genome shotgun (WGS) entry which is preliminary data.</text>
</comment>
<dbReference type="EMBL" id="CM023482">
    <property type="protein sequence ID" value="KAH6940353.1"/>
    <property type="molecule type" value="Genomic_DNA"/>
</dbReference>
<reference evidence="1" key="1">
    <citation type="submission" date="2020-05" db="EMBL/GenBank/DDBJ databases">
        <title>Large-scale comparative analyses of tick genomes elucidate their genetic diversity and vector capacities.</title>
        <authorList>
            <person name="Jia N."/>
            <person name="Wang J."/>
            <person name="Shi W."/>
            <person name="Du L."/>
            <person name="Sun Y."/>
            <person name="Zhan W."/>
            <person name="Jiang J."/>
            <person name="Wang Q."/>
            <person name="Zhang B."/>
            <person name="Ji P."/>
            <person name="Sakyi L.B."/>
            <person name="Cui X."/>
            <person name="Yuan T."/>
            <person name="Jiang B."/>
            <person name="Yang W."/>
            <person name="Lam T.T.-Y."/>
            <person name="Chang Q."/>
            <person name="Ding S."/>
            <person name="Wang X."/>
            <person name="Zhu J."/>
            <person name="Ruan X."/>
            <person name="Zhao L."/>
            <person name="Wei J."/>
            <person name="Que T."/>
            <person name="Du C."/>
            <person name="Cheng J."/>
            <person name="Dai P."/>
            <person name="Han X."/>
            <person name="Huang E."/>
            <person name="Gao Y."/>
            <person name="Liu J."/>
            <person name="Shao H."/>
            <person name="Ye R."/>
            <person name="Li L."/>
            <person name="Wei W."/>
            <person name="Wang X."/>
            <person name="Wang C."/>
            <person name="Yang T."/>
            <person name="Huo Q."/>
            <person name="Li W."/>
            <person name="Guo W."/>
            <person name="Chen H."/>
            <person name="Zhou L."/>
            <person name="Ni X."/>
            <person name="Tian J."/>
            <person name="Zhou Y."/>
            <person name="Sheng Y."/>
            <person name="Liu T."/>
            <person name="Pan Y."/>
            <person name="Xia L."/>
            <person name="Li J."/>
            <person name="Zhao F."/>
            <person name="Cao W."/>
        </authorList>
    </citation>
    <scope>NUCLEOTIDE SEQUENCE</scope>
    <source>
        <strain evidence="1">Hyas-2018</strain>
    </source>
</reference>
<dbReference type="Proteomes" id="UP000821845">
    <property type="component" value="Chromosome 2"/>
</dbReference>
<evidence type="ECO:0000313" key="2">
    <source>
        <dbReference type="Proteomes" id="UP000821845"/>
    </source>
</evidence>
<name>A0ACB7T2L3_HYAAI</name>
<keyword evidence="2" id="KW-1185">Reference proteome</keyword>
<proteinExistence type="predicted"/>
<evidence type="ECO:0000313" key="1">
    <source>
        <dbReference type="EMBL" id="KAH6940353.1"/>
    </source>
</evidence>